<feature type="non-terminal residue" evidence="1">
    <location>
        <position position="303"/>
    </location>
</feature>
<gene>
    <name evidence="1" type="ORF">ALP78_101375</name>
</gene>
<name>A0A3M4YXF5_9PSED</name>
<comment type="caution">
    <text evidence="1">The sequence shown here is derived from an EMBL/GenBank/DDBJ whole genome shotgun (WGS) entry which is preliminary data.</text>
</comment>
<accession>A0A3M4YXF5</accession>
<evidence type="ECO:0000313" key="2">
    <source>
        <dbReference type="Proteomes" id="UP000268004"/>
    </source>
</evidence>
<proteinExistence type="predicted"/>
<organism evidence="1 2">
    <name type="scientific">Pseudomonas coronafaciens pv. striafaciens</name>
    <dbReference type="NCBI Taxonomy" id="235276"/>
    <lineage>
        <taxon>Bacteria</taxon>
        <taxon>Pseudomonadati</taxon>
        <taxon>Pseudomonadota</taxon>
        <taxon>Gammaproteobacteria</taxon>
        <taxon>Pseudomonadales</taxon>
        <taxon>Pseudomonadaceae</taxon>
        <taxon>Pseudomonas</taxon>
        <taxon>Pseudomonas coronafaciens</taxon>
    </lineage>
</organism>
<sequence length="303" mass="31647">MGAAPWLFAFLAVANFLDLCQVPAEVVAETAGEVVDAFFFDQTVCVVVGKVVGRIVFVGQGDEANGLVVFVSDGLAFGILSPFGQATAVAQQLGSLAFAIGVGQDLAQFVVGKGLAGAIRMVDAQHFAVGFAFQRGGVVQGIGDGHQVVAFVIAVISAFTRTILKALHLRQVVPPQVFGLERRIDDGVRQAVLTIEVLGLVAQRIDLGNKIAFGIVVSLPGTAIRVIDLSDQRRQVVVLVANTAAQRIGLLEQPGELVVLKRQLIAIGQGQPGHVAGVVDLDDVVIATVVAARGDAMILVVMN</sequence>
<reference evidence="1 2" key="1">
    <citation type="submission" date="2018-08" db="EMBL/GenBank/DDBJ databases">
        <title>Recombination of ecologically and evolutionarily significant loci maintains genetic cohesion in the Pseudomonas syringae species complex.</title>
        <authorList>
            <person name="Dillon M."/>
            <person name="Thakur S."/>
            <person name="Almeida R.N.D."/>
            <person name="Weir B.S."/>
            <person name="Guttman D.S."/>
        </authorList>
    </citation>
    <scope>NUCLEOTIDE SEQUENCE [LARGE SCALE GENOMIC DNA]</scope>
    <source>
        <strain evidence="1 2">ICMP 4996</strain>
    </source>
</reference>
<dbReference type="EMBL" id="RBSD01000003">
    <property type="protein sequence ID" value="RMR93119.1"/>
    <property type="molecule type" value="Genomic_DNA"/>
</dbReference>
<evidence type="ECO:0000313" key="1">
    <source>
        <dbReference type="EMBL" id="RMR93119.1"/>
    </source>
</evidence>
<dbReference type="AlphaFoldDB" id="A0A3M4YXF5"/>
<protein>
    <submittedName>
        <fullName evidence="1">Uncharacterized protein</fullName>
    </submittedName>
</protein>
<dbReference type="Proteomes" id="UP000268004">
    <property type="component" value="Unassembled WGS sequence"/>
</dbReference>